<dbReference type="RefSeq" id="WP_069463416.1">
    <property type="nucleotide sequence ID" value="NZ_FODD01000027.1"/>
</dbReference>
<evidence type="ECO:0000259" key="1">
    <source>
        <dbReference type="PROSITE" id="PS51186"/>
    </source>
</evidence>
<protein>
    <recommendedName>
        <fullName evidence="5">N-acetyltransferase domain-containing protein</fullName>
    </recommendedName>
</protein>
<dbReference type="SUPFAM" id="SSF55729">
    <property type="entry name" value="Acyl-CoA N-acyltransferases (Nat)"/>
    <property type="match status" value="1"/>
</dbReference>
<name>A0A1H8PY79_9ACTN</name>
<dbReference type="InterPro" id="IPR000182">
    <property type="entry name" value="GNAT_dom"/>
</dbReference>
<feature type="domain" description="N-acetyltransferase" evidence="1">
    <location>
        <begin position="1"/>
        <end position="107"/>
    </location>
</feature>
<accession>A0A1H8PY79</accession>
<dbReference type="PANTHER" id="PTHR31435:SF10">
    <property type="entry name" value="BSR4717 PROTEIN"/>
    <property type="match status" value="1"/>
</dbReference>
<evidence type="ECO:0000259" key="2">
    <source>
        <dbReference type="PROSITE" id="PS51729"/>
    </source>
</evidence>
<dbReference type="InterPro" id="IPR045057">
    <property type="entry name" value="Gcn5-rel_NAT"/>
</dbReference>
<dbReference type="PROSITE" id="PS51186">
    <property type="entry name" value="GNAT"/>
    <property type="match status" value="1"/>
</dbReference>
<reference evidence="3 4" key="1">
    <citation type="submission" date="2016-10" db="EMBL/GenBank/DDBJ databases">
        <authorList>
            <person name="de Groot N.N."/>
        </authorList>
    </citation>
    <scope>NUCLEOTIDE SEQUENCE [LARGE SCALE GENOMIC DNA]</scope>
    <source>
        <strain evidence="3 4">CGMCC 4.2026</strain>
    </source>
</reference>
<evidence type="ECO:0000313" key="3">
    <source>
        <dbReference type="EMBL" id="SEO46895.1"/>
    </source>
</evidence>
<dbReference type="Proteomes" id="UP000181951">
    <property type="component" value="Unassembled WGS sequence"/>
</dbReference>
<sequence length="107" mass="11966">MTAGEAAEAIVVTDHQQKRQYEARVDGEMVGRAVYLRRPGVIAFVHTEVENAWEGRGIGSTLIRFALDQARAEDLRVIAVCPFVAGWIDRHPAYQDILYVPASRVKD</sequence>
<dbReference type="PANTHER" id="PTHR31435">
    <property type="entry name" value="PROTEIN NATD1"/>
    <property type="match status" value="1"/>
</dbReference>
<dbReference type="GO" id="GO:0016747">
    <property type="term" value="F:acyltransferase activity, transferring groups other than amino-acyl groups"/>
    <property type="evidence" value="ECO:0007669"/>
    <property type="project" value="InterPro"/>
</dbReference>
<proteinExistence type="predicted"/>
<gene>
    <name evidence="3" type="ORF">SAMN05216267_102779</name>
</gene>
<dbReference type="CDD" id="cd04301">
    <property type="entry name" value="NAT_SF"/>
    <property type="match status" value="1"/>
</dbReference>
<evidence type="ECO:0008006" key="5">
    <source>
        <dbReference type="Google" id="ProtNLM"/>
    </source>
</evidence>
<organism evidence="3 4">
    <name type="scientific">Actinacidiphila rubida</name>
    <dbReference type="NCBI Taxonomy" id="310780"/>
    <lineage>
        <taxon>Bacteria</taxon>
        <taxon>Bacillati</taxon>
        <taxon>Actinomycetota</taxon>
        <taxon>Actinomycetes</taxon>
        <taxon>Kitasatosporales</taxon>
        <taxon>Streptomycetaceae</taxon>
        <taxon>Actinacidiphila</taxon>
    </lineage>
</organism>
<feature type="domain" description="N-acetyltransferase" evidence="2">
    <location>
        <begin position="13"/>
        <end position="99"/>
    </location>
</feature>
<dbReference type="PROSITE" id="PS51729">
    <property type="entry name" value="GNAT_YJDJ"/>
    <property type="match status" value="1"/>
</dbReference>
<dbReference type="Gene3D" id="3.40.630.30">
    <property type="match status" value="1"/>
</dbReference>
<keyword evidence="4" id="KW-1185">Reference proteome</keyword>
<dbReference type="InterPro" id="IPR016181">
    <property type="entry name" value="Acyl_CoA_acyltransferase"/>
</dbReference>
<evidence type="ECO:0000313" key="4">
    <source>
        <dbReference type="Proteomes" id="UP000181951"/>
    </source>
</evidence>
<dbReference type="AlphaFoldDB" id="A0A1H8PY79"/>
<dbReference type="Pfam" id="PF14542">
    <property type="entry name" value="Acetyltransf_CG"/>
    <property type="match status" value="1"/>
</dbReference>
<dbReference type="STRING" id="310780.SAMN05216267_102779"/>
<dbReference type="InterPro" id="IPR031165">
    <property type="entry name" value="GNAT_YJDJ"/>
</dbReference>
<dbReference type="EMBL" id="FODD01000027">
    <property type="protein sequence ID" value="SEO46895.1"/>
    <property type="molecule type" value="Genomic_DNA"/>
</dbReference>